<dbReference type="GO" id="GO:0055085">
    <property type="term" value="P:transmembrane transport"/>
    <property type="evidence" value="ECO:0007669"/>
    <property type="project" value="InterPro"/>
</dbReference>
<dbReference type="AlphaFoldDB" id="A0A9E9M034"/>
<sequence length="297" mass="31234">MSRTSRLEKMAAIGSWLSTGAVLMALAVMLLFLLVKSAPGWSSALFFGDTPALDALFRGAPVFDGLWPACVGTLALVLLSMVIAIPLGVATGVYLAEYSHGRFRDALSFFVDVLAGMPSILVGLFGFALILFLRKTVSPDANTGLVLSALCLAVLVLPYLISTTRLSVTALPIGLRLTGASLGLSHDQIVWCILLPAALPGIFSGIILAIGRAAEDTAVILMTGAVANAGTPSSLTGKYEALPFHIYYLAAEHQSPAELTQAFGAAVVLLILTGLMFACARWLQKRLQQQWKTGGAA</sequence>
<dbReference type="KEGG" id="ovb:NB640_12550"/>
<dbReference type="SUPFAM" id="SSF161098">
    <property type="entry name" value="MetI-like"/>
    <property type="match status" value="1"/>
</dbReference>
<dbReference type="PANTHER" id="PTHR43470:SF3">
    <property type="entry name" value="PHOSPHATE TRANSPORT SYSTEM PERMEASE PROTEIN PSTA-RELATED"/>
    <property type="match status" value="1"/>
</dbReference>
<feature type="transmembrane region" description="Helical" evidence="5">
    <location>
        <begin position="12"/>
        <end position="35"/>
    </location>
</feature>
<dbReference type="RefSeq" id="WP_269309031.1">
    <property type="nucleotide sequence ID" value="NZ_CP098242.1"/>
</dbReference>
<dbReference type="GO" id="GO:0005886">
    <property type="term" value="C:plasma membrane"/>
    <property type="evidence" value="ECO:0007669"/>
    <property type="project" value="UniProtKB-SubCell"/>
</dbReference>
<dbReference type="Proteomes" id="UP001156215">
    <property type="component" value="Chromosome"/>
</dbReference>
<dbReference type="InterPro" id="IPR000515">
    <property type="entry name" value="MetI-like"/>
</dbReference>
<evidence type="ECO:0000256" key="5">
    <source>
        <dbReference type="RuleBase" id="RU363032"/>
    </source>
</evidence>
<dbReference type="PROSITE" id="PS50928">
    <property type="entry name" value="ABC_TM1"/>
    <property type="match status" value="1"/>
</dbReference>
<keyword evidence="3 5" id="KW-1133">Transmembrane helix</keyword>
<keyword evidence="5" id="KW-0813">Transport</keyword>
<evidence type="ECO:0000313" key="7">
    <source>
        <dbReference type="EMBL" id="WAW10028.1"/>
    </source>
</evidence>
<proteinExistence type="inferred from homology"/>
<dbReference type="InterPro" id="IPR035906">
    <property type="entry name" value="MetI-like_sf"/>
</dbReference>
<feature type="transmembrane region" description="Helical" evidence="5">
    <location>
        <begin position="107"/>
        <end position="133"/>
    </location>
</feature>
<reference evidence="7" key="1">
    <citation type="journal article" date="2022" name="Front. Microbiol.">
        <title>New perspectives on an old grouping: The genomic and phenotypic variability of Oxalobacter formigenes and the implications for calcium oxalate stone prevention.</title>
        <authorList>
            <person name="Chmiel J.A."/>
            <person name="Carr C."/>
            <person name="Stuivenberg G.A."/>
            <person name="Venema R."/>
            <person name="Chanyi R.M."/>
            <person name="Al K.F."/>
            <person name="Giguere D."/>
            <person name="Say H."/>
            <person name="Akouris P.P."/>
            <person name="Dominguez Romero S.A."/>
            <person name="Kwong A."/>
            <person name="Tai V."/>
            <person name="Koval S.F."/>
            <person name="Razvi H."/>
            <person name="Bjazevic J."/>
            <person name="Burton J.P."/>
        </authorList>
    </citation>
    <scope>NUCLEOTIDE SEQUENCE</scope>
    <source>
        <strain evidence="7">WoOx3</strain>
    </source>
</reference>
<dbReference type="EMBL" id="CP098242">
    <property type="protein sequence ID" value="WAW10028.1"/>
    <property type="molecule type" value="Genomic_DNA"/>
</dbReference>
<gene>
    <name evidence="7" type="ORF">NB640_12550</name>
</gene>
<name>A0A9E9M034_9BURK</name>
<feature type="transmembrane region" description="Helical" evidence="5">
    <location>
        <begin position="189"/>
        <end position="211"/>
    </location>
</feature>
<dbReference type="PANTHER" id="PTHR43470">
    <property type="entry name" value="PHOSPHATE TRANSPORT SYSTEM PERMEASE PROTEIN PSTA-RELATED"/>
    <property type="match status" value="1"/>
</dbReference>
<comment type="similarity">
    <text evidence="5">Belongs to the binding-protein-dependent transport system permease family.</text>
</comment>
<feature type="transmembrane region" description="Helical" evidence="5">
    <location>
        <begin position="262"/>
        <end position="283"/>
    </location>
</feature>
<dbReference type="Pfam" id="PF00528">
    <property type="entry name" value="BPD_transp_1"/>
    <property type="match status" value="1"/>
</dbReference>
<feature type="domain" description="ABC transmembrane type-1" evidence="6">
    <location>
        <begin position="70"/>
        <end position="280"/>
    </location>
</feature>
<keyword evidence="8" id="KW-1185">Reference proteome</keyword>
<feature type="transmembrane region" description="Helical" evidence="5">
    <location>
        <begin position="66"/>
        <end position="95"/>
    </location>
</feature>
<keyword evidence="4 5" id="KW-0472">Membrane</keyword>
<keyword evidence="2 5" id="KW-0812">Transmembrane</keyword>
<dbReference type="Gene3D" id="1.10.3720.10">
    <property type="entry name" value="MetI-like"/>
    <property type="match status" value="1"/>
</dbReference>
<organism evidence="7 8">
    <name type="scientific">Oxalobacter vibrioformis</name>
    <dbReference type="NCBI Taxonomy" id="933080"/>
    <lineage>
        <taxon>Bacteria</taxon>
        <taxon>Pseudomonadati</taxon>
        <taxon>Pseudomonadota</taxon>
        <taxon>Betaproteobacteria</taxon>
        <taxon>Burkholderiales</taxon>
        <taxon>Oxalobacteraceae</taxon>
        <taxon>Oxalobacter</taxon>
    </lineage>
</organism>
<evidence type="ECO:0000256" key="2">
    <source>
        <dbReference type="ARBA" id="ARBA00022692"/>
    </source>
</evidence>
<comment type="subcellular location">
    <subcellularLocation>
        <location evidence="1 5">Cell membrane</location>
        <topology evidence="1 5">Multi-pass membrane protein</topology>
    </subcellularLocation>
</comment>
<dbReference type="CDD" id="cd06261">
    <property type="entry name" value="TM_PBP2"/>
    <property type="match status" value="1"/>
</dbReference>
<evidence type="ECO:0000313" key="8">
    <source>
        <dbReference type="Proteomes" id="UP001156215"/>
    </source>
</evidence>
<evidence type="ECO:0000259" key="6">
    <source>
        <dbReference type="PROSITE" id="PS50928"/>
    </source>
</evidence>
<protein>
    <submittedName>
        <fullName evidence="7">ABC transporter permease subunit</fullName>
    </submittedName>
</protein>
<evidence type="ECO:0000256" key="3">
    <source>
        <dbReference type="ARBA" id="ARBA00022989"/>
    </source>
</evidence>
<evidence type="ECO:0000256" key="1">
    <source>
        <dbReference type="ARBA" id="ARBA00004651"/>
    </source>
</evidence>
<evidence type="ECO:0000256" key="4">
    <source>
        <dbReference type="ARBA" id="ARBA00023136"/>
    </source>
</evidence>
<feature type="transmembrane region" description="Helical" evidence="5">
    <location>
        <begin position="145"/>
        <end position="168"/>
    </location>
</feature>
<accession>A0A9E9M034</accession>